<proteinExistence type="predicted"/>
<accession>A0A1N7MMR7</accession>
<keyword evidence="1" id="KW-0812">Transmembrane</keyword>
<feature type="transmembrane region" description="Helical" evidence="1">
    <location>
        <begin position="60"/>
        <end position="79"/>
    </location>
</feature>
<keyword evidence="1" id="KW-0472">Membrane</keyword>
<evidence type="ECO:0000313" key="3">
    <source>
        <dbReference type="Proteomes" id="UP000185839"/>
    </source>
</evidence>
<organism evidence="2 3">
    <name type="scientific">Kaistella chaponensis</name>
    <dbReference type="NCBI Taxonomy" id="713588"/>
    <lineage>
        <taxon>Bacteria</taxon>
        <taxon>Pseudomonadati</taxon>
        <taxon>Bacteroidota</taxon>
        <taxon>Flavobacteriia</taxon>
        <taxon>Flavobacteriales</taxon>
        <taxon>Weeksellaceae</taxon>
        <taxon>Chryseobacterium group</taxon>
        <taxon>Kaistella</taxon>
    </lineage>
</organism>
<name>A0A1N7MMR7_9FLAO</name>
<dbReference type="AlphaFoldDB" id="A0A1N7MMR7"/>
<evidence type="ECO:0000313" key="2">
    <source>
        <dbReference type="EMBL" id="SIS87241.1"/>
    </source>
</evidence>
<dbReference type="Pfam" id="PF09527">
    <property type="entry name" value="ATPase_gene1"/>
    <property type="match status" value="1"/>
</dbReference>
<dbReference type="Proteomes" id="UP000185839">
    <property type="component" value="Unassembled WGS sequence"/>
</dbReference>
<dbReference type="EMBL" id="FTOI01000009">
    <property type="protein sequence ID" value="SIS87241.1"/>
    <property type="molecule type" value="Genomic_DNA"/>
</dbReference>
<dbReference type="OrthoDB" id="9798708at2"/>
<sequence>MSDEKSTEDQFSNKDKENFEMNGLRQYGVYSAIVFQMLATMGLAFWGGKRINDHFEIERNLLTIAIGFLGMGIAFYNLLHQLKNIQNNENKK</sequence>
<dbReference type="InterPro" id="IPR032820">
    <property type="entry name" value="ATPase_put"/>
</dbReference>
<feature type="transmembrane region" description="Helical" evidence="1">
    <location>
        <begin position="27"/>
        <end position="48"/>
    </location>
</feature>
<dbReference type="RefSeq" id="WP_076387397.1">
    <property type="nucleotide sequence ID" value="NZ_FTOI01000009.1"/>
</dbReference>
<gene>
    <name evidence="2" type="ORF">SAMN05421789_10976</name>
</gene>
<keyword evidence="1" id="KW-1133">Transmembrane helix</keyword>
<keyword evidence="3" id="KW-1185">Reference proteome</keyword>
<reference evidence="3" key="1">
    <citation type="submission" date="2017-01" db="EMBL/GenBank/DDBJ databases">
        <authorList>
            <person name="Varghese N."/>
            <person name="Submissions S."/>
        </authorList>
    </citation>
    <scope>NUCLEOTIDE SEQUENCE [LARGE SCALE GENOMIC DNA]</scope>
    <source>
        <strain evidence="3">DSM 23145</strain>
    </source>
</reference>
<dbReference type="STRING" id="713588.SAMN05421789_10976"/>
<evidence type="ECO:0000256" key="1">
    <source>
        <dbReference type="SAM" id="Phobius"/>
    </source>
</evidence>
<protein>
    <submittedName>
        <fullName evidence="2">Putative F0F1-ATPase subunit Ca2+/Mg2+ transporter</fullName>
    </submittedName>
</protein>